<evidence type="ECO:0000256" key="1">
    <source>
        <dbReference type="SAM" id="SignalP"/>
    </source>
</evidence>
<keyword evidence="3" id="KW-1185">Reference proteome</keyword>
<proteinExistence type="predicted"/>
<dbReference type="PROSITE" id="PS51257">
    <property type="entry name" value="PROKAR_LIPOPROTEIN"/>
    <property type="match status" value="1"/>
</dbReference>
<protein>
    <recommendedName>
        <fullName evidence="4">DUF3108 domain-containing protein</fullName>
    </recommendedName>
</protein>
<evidence type="ECO:0000313" key="3">
    <source>
        <dbReference type="Proteomes" id="UP000184127"/>
    </source>
</evidence>
<feature type="signal peptide" evidence="1">
    <location>
        <begin position="1"/>
        <end position="18"/>
    </location>
</feature>
<dbReference type="Proteomes" id="UP000184127">
    <property type="component" value="Unassembled WGS sequence"/>
</dbReference>
<dbReference type="Pfam" id="PF11306">
    <property type="entry name" value="DUF3108"/>
    <property type="match status" value="1"/>
</dbReference>
<sequence>MFKRFLMTVIIFTLFILAGCSQNAKQMEIDRIPWGDYQRLTYDIFENDKLIGTAEFTIEKSQSTNTYEMSSITKIDSTQLNTGTTVKSDTLMPVSSYYSVMSPQGDIKIETIYKDKWNIKAETSKGEQNLTVKLPKYYYDNDSLPMIMRAYPFQVGAEFTIYDAIASTAQVVPITNKVVSKEKVTVPYGEAECFKVELKAGAAKQYIWYSDDENRLMYQYDNGKLVYKLKKVENNK</sequence>
<reference evidence="3" key="1">
    <citation type="submission" date="2016-11" db="EMBL/GenBank/DDBJ databases">
        <authorList>
            <person name="Varghese N."/>
            <person name="Submissions S."/>
        </authorList>
    </citation>
    <scope>NUCLEOTIDE SEQUENCE [LARGE SCALE GENOMIC DNA]</scope>
    <source>
        <strain evidence="3">DSM 18761</strain>
    </source>
</reference>
<gene>
    <name evidence="2" type="ORF">SAMN02745195_00337</name>
</gene>
<name>A0A1M4TEF2_9THEO</name>
<dbReference type="EMBL" id="FQUR01000007">
    <property type="protein sequence ID" value="SHE42755.1"/>
    <property type="molecule type" value="Genomic_DNA"/>
</dbReference>
<accession>A0A1M4TEF2</accession>
<dbReference type="RefSeq" id="WP_072966915.1">
    <property type="nucleotide sequence ID" value="NZ_FQUR01000007.1"/>
</dbReference>
<dbReference type="InterPro" id="IPR021457">
    <property type="entry name" value="DUF3108"/>
</dbReference>
<keyword evidence="1" id="KW-0732">Signal</keyword>
<feature type="chain" id="PRO_5039352856" description="DUF3108 domain-containing protein" evidence="1">
    <location>
        <begin position="19"/>
        <end position="236"/>
    </location>
</feature>
<dbReference type="AlphaFoldDB" id="A0A1M4TEF2"/>
<evidence type="ECO:0008006" key="4">
    <source>
        <dbReference type="Google" id="ProtNLM"/>
    </source>
</evidence>
<organism evidence="2 3">
    <name type="scientific">Thermoanaerobacter uzonensis DSM 18761</name>
    <dbReference type="NCBI Taxonomy" id="1123369"/>
    <lineage>
        <taxon>Bacteria</taxon>
        <taxon>Bacillati</taxon>
        <taxon>Bacillota</taxon>
        <taxon>Clostridia</taxon>
        <taxon>Thermoanaerobacterales</taxon>
        <taxon>Thermoanaerobacteraceae</taxon>
        <taxon>Thermoanaerobacter</taxon>
    </lineage>
</organism>
<evidence type="ECO:0000313" key="2">
    <source>
        <dbReference type="EMBL" id="SHE42755.1"/>
    </source>
</evidence>